<comment type="caution">
    <text evidence="9">The sequence shown here is derived from an EMBL/GenBank/DDBJ whole genome shotgun (WGS) entry which is preliminary data.</text>
</comment>
<keyword evidence="1 5" id="KW-0699">rRNA-binding</keyword>
<feature type="compositionally biased region" description="Low complexity" evidence="6">
    <location>
        <begin position="209"/>
        <end position="230"/>
    </location>
</feature>
<evidence type="ECO:0000256" key="3">
    <source>
        <dbReference type="ARBA" id="ARBA00022980"/>
    </source>
</evidence>
<comment type="subunit">
    <text evidence="5">Part of the 50S ribosomal subunit; part of the 5S rRNA/L5/L18/L25 subcomplex. Contacts the 5S rRNA. Binds to the 5S rRNA independently of L5 and L18.</text>
</comment>
<dbReference type="Pfam" id="PF14693">
    <property type="entry name" value="Ribosomal_TL5_C"/>
    <property type="match status" value="1"/>
</dbReference>
<dbReference type="Proteomes" id="UP000176778">
    <property type="component" value="Unassembled WGS sequence"/>
</dbReference>
<evidence type="ECO:0000256" key="1">
    <source>
        <dbReference type="ARBA" id="ARBA00022730"/>
    </source>
</evidence>
<dbReference type="GO" id="GO:0003735">
    <property type="term" value="F:structural constituent of ribosome"/>
    <property type="evidence" value="ECO:0007669"/>
    <property type="project" value="InterPro"/>
</dbReference>
<dbReference type="InterPro" id="IPR020930">
    <property type="entry name" value="Ribosomal_uL5_bac-type"/>
</dbReference>
<dbReference type="InterPro" id="IPR029751">
    <property type="entry name" value="Ribosomal_L25_dom"/>
</dbReference>
<organism evidence="9 10">
    <name type="scientific">Candidatus Woesebacteria bacterium RBG_13_46_13</name>
    <dbReference type="NCBI Taxonomy" id="1802479"/>
    <lineage>
        <taxon>Bacteria</taxon>
        <taxon>Candidatus Woeseibacteriota</taxon>
    </lineage>
</organism>
<dbReference type="AlphaFoldDB" id="A0A1F7X5C6"/>
<dbReference type="GO" id="GO:0006412">
    <property type="term" value="P:translation"/>
    <property type="evidence" value="ECO:0007669"/>
    <property type="project" value="UniProtKB-UniRule"/>
</dbReference>
<dbReference type="InterPro" id="IPR037121">
    <property type="entry name" value="Ribosomal_bL25_C"/>
</dbReference>
<evidence type="ECO:0000313" key="10">
    <source>
        <dbReference type="Proteomes" id="UP000176778"/>
    </source>
</evidence>
<evidence type="ECO:0000256" key="6">
    <source>
        <dbReference type="SAM" id="MobiDB-lite"/>
    </source>
</evidence>
<dbReference type="PANTHER" id="PTHR33284:SF1">
    <property type="entry name" value="RIBOSOMAL PROTEIN L25_GLN-TRNA SYNTHETASE, ANTI-CODON-BINDING DOMAIN-CONTAINING PROTEIN"/>
    <property type="match status" value="1"/>
</dbReference>
<evidence type="ECO:0000256" key="2">
    <source>
        <dbReference type="ARBA" id="ARBA00022884"/>
    </source>
</evidence>
<dbReference type="Gene3D" id="2.40.240.10">
    <property type="entry name" value="Ribosomal Protein L25, Chain P"/>
    <property type="match status" value="1"/>
</dbReference>
<evidence type="ECO:0000259" key="7">
    <source>
        <dbReference type="Pfam" id="PF01386"/>
    </source>
</evidence>
<dbReference type="CDD" id="cd00495">
    <property type="entry name" value="Ribosomal_L25_TL5_CTC"/>
    <property type="match status" value="1"/>
</dbReference>
<feature type="domain" description="Large ribosomal subunit protein bL25 L25" evidence="7">
    <location>
        <begin position="6"/>
        <end position="94"/>
    </location>
</feature>
<dbReference type="InterPro" id="IPR001021">
    <property type="entry name" value="Ribosomal_bL25_long"/>
</dbReference>
<keyword evidence="3 5" id="KW-0689">Ribosomal protein</keyword>
<comment type="function">
    <text evidence="5">This is one of the proteins that binds to the 5S RNA in the ribosome where it forms part of the central protuberance.</text>
</comment>
<proteinExistence type="inferred from homology"/>
<comment type="similarity">
    <text evidence="5">Belongs to the bacterial ribosomal protein bL25 family. CTC subfamily.</text>
</comment>
<dbReference type="HAMAP" id="MF_01334">
    <property type="entry name" value="Ribosomal_bL25_CTC"/>
    <property type="match status" value="1"/>
</dbReference>
<accession>A0A1F7X5C6</accession>
<dbReference type="Gene3D" id="2.170.120.20">
    <property type="entry name" value="Ribosomal protein L25, beta domain"/>
    <property type="match status" value="1"/>
</dbReference>
<dbReference type="GO" id="GO:0008097">
    <property type="term" value="F:5S rRNA binding"/>
    <property type="evidence" value="ECO:0007669"/>
    <property type="project" value="InterPro"/>
</dbReference>
<dbReference type="NCBIfam" id="TIGR00731">
    <property type="entry name" value="bL25_bact_ctc"/>
    <property type="match status" value="1"/>
</dbReference>
<dbReference type="Pfam" id="PF01386">
    <property type="entry name" value="Ribosomal_L25p"/>
    <property type="match status" value="1"/>
</dbReference>
<evidence type="ECO:0000256" key="4">
    <source>
        <dbReference type="ARBA" id="ARBA00023274"/>
    </source>
</evidence>
<evidence type="ECO:0000259" key="8">
    <source>
        <dbReference type="Pfam" id="PF14693"/>
    </source>
</evidence>
<dbReference type="InterPro" id="IPR020057">
    <property type="entry name" value="Ribosomal_bL25_b-dom"/>
</dbReference>
<gene>
    <name evidence="5" type="primary">rplY</name>
    <name evidence="5" type="synonym">ctc</name>
    <name evidence="9" type="ORF">A2Y68_01950</name>
</gene>
<dbReference type="InterPro" id="IPR020056">
    <property type="entry name" value="Rbsml_bL25/Gln-tRNA_synth_N"/>
</dbReference>
<keyword evidence="2 5" id="KW-0694">RNA-binding</keyword>
<dbReference type="STRING" id="1802479.A2Y68_01950"/>
<dbReference type="GO" id="GO:0022625">
    <property type="term" value="C:cytosolic large ribosomal subunit"/>
    <property type="evidence" value="ECO:0007669"/>
    <property type="project" value="TreeGrafter"/>
</dbReference>
<dbReference type="InterPro" id="IPR011035">
    <property type="entry name" value="Ribosomal_bL25/Gln-tRNA_synth"/>
</dbReference>
<dbReference type="SUPFAM" id="SSF50715">
    <property type="entry name" value="Ribosomal protein L25-like"/>
    <property type="match status" value="1"/>
</dbReference>
<keyword evidence="4 5" id="KW-0687">Ribonucleoprotein</keyword>
<dbReference type="EMBL" id="MGFR01000001">
    <property type="protein sequence ID" value="OGM10181.1"/>
    <property type="molecule type" value="Genomic_DNA"/>
</dbReference>
<feature type="region of interest" description="Disordered" evidence="6">
    <location>
        <begin position="186"/>
        <end position="230"/>
    </location>
</feature>
<evidence type="ECO:0000256" key="5">
    <source>
        <dbReference type="HAMAP-Rule" id="MF_01334"/>
    </source>
</evidence>
<reference evidence="9 10" key="1">
    <citation type="journal article" date="2016" name="Nat. Commun.">
        <title>Thousands of microbial genomes shed light on interconnected biogeochemical processes in an aquifer system.</title>
        <authorList>
            <person name="Anantharaman K."/>
            <person name="Brown C.T."/>
            <person name="Hug L.A."/>
            <person name="Sharon I."/>
            <person name="Castelle C.J."/>
            <person name="Probst A.J."/>
            <person name="Thomas B.C."/>
            <person name="Singh A."/>
            <person name="Wilkins M.J."/>
            <person name="Karaoz U."/>
            <person name="Brodie E.L."/>
            <person name="Williams K.H."/>
            <person name="Hubbard S.S."/>
            <person name="Banfield J.F."/>
        </authorList>
    </citation>
    <scope>NUCLEOTIDE SEQUENCE [LARGE SCALE GENOMIC DNA]</scope>
</reference>
<evidence type="ECO:0000313" key="9">
    <source>
        <dbReference type="EMBL" id="OGM10181.1"/>
    </source>
</evidence>
<name>A0A1F7X5C6_9BACT</name>
<feature type="domain" description="Large ribosomal subunit protein bL25 beta" evidence="8">
    <location>
        <begin position="102"/>
        <end position="188"/>
    </location>
</feature>
<sequence length="230" mass="25059">MDKITLNAEKRKVFGRKVKNLRGTGILPCNVYGKKIKSEALSVNTADFIEVFGKSGETALVTLVIKNGKTEEKAVLISNVQLDPRSDKPIHADFHQVDLKEKVTAEVPVELNGESPAEKQSLGTVVQYIDEIEVTALPTDLPEKFTLDISVLAEVDQAIYIKDLQVDKGKVELKADPETILVKVEPPQKEEVIAPPAEEVVPEGEAPVEGEAAPTEEGPTPEVTETPTEQ</sequence>
<protein>
    <recommendedName>
        <fullName evidence="5">Large ribosomal subunit protein bL25</fullName>
    </recommendedName>
    <alternativeName>
        <fullName evidence="5">General stress protein CTC</fullName>
    </alternativeName>
</protein>
<dbReference type="PANTHER" id="PTHR33284">
    <property type="entry name" value="RIBOSOMAL PROTEIN L25/GLN-TRNA SYNTHETASE, ANTI-CODON-BINDING DOMAIN-CONTAINING PROTEIN"/>
    <property type="match status" value="1"/>
</dbReference>